<dbReference type="eggNOG" id="KOG2342">
    <property type="taxonomic scope" value="Eukaryota"/>
</dbReference>
<feature type="region of interest" description="Disordered" evidence="1">
    <location>
        <begin position="87"/>
        <end position="126"/>
    </location>
</feature>
<dbReference type="GeneID" id="27684085"/>
<proteinExistence type="predicted"/>
<dbReference type="PANTHER" id="PTHR17985">
    <property type="entry name" value="SER/THR-RICH PROTEIN T10 IN DGCR REGION"/>
    <property type="match status" value="1"/>
</dbReference>
<dbReference type="GO" id="GO:0009306">
    <property type="term" value="P:protein secretion"/>
    <property type="evidence" value="ECO:0007669"/>
    <property type="project" value="TreeGrafter"/>
</dbReference>
<dbReference type="RefSeq" id="XP_016612674.1">
    <property type="nucleotide sequence ID" value="XM_016748680.1"/>
</dbReference>
<dbReference type="OrthoDB" id="191601at2759"/>
<dbReference type="Proteomes" id="UP000053201">
    <property type="component" value="Unassembled WGS sequence"/>
</dbReference>
<feature type="compositionally biased region" description="Low complexity" evidence="1">
    <location>
        <begin position="109"/>
        <end position="126"/>
    </location>
</feature>
<protein>
    <submittedName>
        <fullName evidence="2">Uncharacterized protein</fullName>
    </submittedName>
</protein>
<accession>A0A0L0HUR9</accession>
<dbReference type="AlphaFoldDB" id="A0A0L0HUR9"/>
<gene>
    <name evidence="2" type="ORF">SPPG_00352</name>
</gene>
<dbReference type="InParanoid" id="A0A0L0HUR9"/>
<feature type="compositionally biased region" description="Polar residues" evidence="1">
    <location>
        <begin position="98"/>
        <end position="108"/>
    </location>
</feature>
<evidence type="ECO:0000256" key="1">
    <source>
        <dbReference type="SAM" id="MobiDB-lite"/>
    </source>
</evidence>
<keyword evidence="3" id="KW-1185">Reference proteome</keyword>
<dbReference type="GO" id="GO:0005794">
    <property type="term" value="C:Golgi apparatus"/>
    <property type="evidence" value="ECO:0007669"/>
    <property type="project" value="TreeGrafter"/>
</dbReference>
<organism evidence="2 3">
    <name type="scientific">Spizellomyces punctatus (strain DAOM BR117)</name>
    <dbReference type="NCBI Taxonomy" id="645134"/>
    <lineage>
        <taxon>Eukaryota</taxon>
        <taxon>Fungi</taxon>
        <taxon>Fungi incertae sedis</taxon>
        <taxon>Chytridiomycota</taxon>
        <taxon>Chytridiomycota incertae sedis</taxon>
        <taxon>Chytridiomycetes</taxon>
        <taxon>Spizellomycetales</taxon>
        <taxon>Spizellomycetaceae</taxon>
        <taxon>Spizellomyces</taxon>
    </lineage>
</organism>
<sequence length="368" mass="40768">MCVIFFTLGHPKYKLIIAGNRDEFIDRVAQRAHFWSEIGAPNVLAGTDQGKIHVGVPLVQSPDPDADKVGKVLEYSGAKYERETITKATPQVAAETSGVDQSDETNINSSSEALPLSSPDPSSAPLQTHGTWMGINKATGHLGFITNFREHPSLVNPTALTRGYLVRDFLLSCADPQTYAETVASQQYRYNGFNLVLGAVNPGGNEDVVGWYCGNRGPVRDEPPTLLKKGVIYGMSNGVLMEKRSDWPKVERGKELLEHLLSNPPDDHETLINSLLDVLRDKTTYPDSDLPSNMFNYDLERSLCPICIDRHRAKGGYGTRTHTVLLVDNENRGRFVEVDRYRLVDGSSGKKEVEEKDDRVDFSFILGS</sequence>
<dbReference type="PANTHER" id="PTHR17985:SF8">
    <property type="entry name" value="TRANSPORT AND GOLGI ORGANIZATION PROTEIN 2 HOMOLOG"/>
    <property type="match status" value="1"/>
</dbReference>
<name>A0A0L0HUR9_SPIPD</name>
<evidence type="ECO:0000313" key="2">
    <source>
        <dbReference type="EMBL" id="KND04635.1"/>
    </source>
</evidence>
<dbReference type="GO" id="GO:0007030">
    <property type="term" value="P:Golgi organization"/>
    <property type="evidence" value="ECO:0007669"/>
    <property type="project" value="TreeGrafter"/>
</dbReference>
<evidence type="ECO:0000313" key="3">
    <source>
        <dbReference type="Proteomes" id="UP000053201"/>
    </source>
</evidence>
<dbReference type="EMBL" id="KQ257450">
    <property type="protein sequence ID" value="KND04635.1"/>
    <property type="molecule type" value="Genomic_DNA"/>
</dbReference>
<reference evidence="2 3" key="1">
    <citation type="submission" date="2009-08" db="EMBL/GenBank/DDBJ databases">
        <title>The Genome Sequence of Spizellomyces punctatus strain DAOM BR117.</title>
        <authorList>
            <consortium name="The Broad Institute Genome Sequencing Platform"/>
            <person name="Russ C."/>
            <person name="Cuomo C."/>
            <person name="Shea T."/>
            <person name="Young S.K."/>
            <person name="Zeng Q."/>
            <person name="Koehrsen M."/>
            <person name="Haas B."/>
            <person name="Borodovsky M."/>
            <person name="Guigo R."/>
            <person name="Alvarado L."/>
            <person name="Berlin A."/>
            <person name="Bochicchio J."/>
            <person name="Borenstein D."/>
            <person name="Chapman S."/>
            <person name="Chen Z."/>
            <person name="Engels R."/>
            <person name="Freedman E."/>
            <person name="Gellesch M."/>
            <person name="Goldberg J."/>
            <person name="Griggs A."/>
            <person name="Gujja S."/>
            <person name="Heiman D."/>
            <person name="Hepburn T."/>
            <person name="Howarth C."/>
            <person name="Jen D."/>
            <person name="Larson L."/>
            <person name="Lewis B."/>
            <person name="Mehta T."/>
            <person name="Park D."/>
            <person name="Pearson M."/>
            <person name="Roberts A."/>
            <person name="Saif S."/>
            <person name="Shenoy N."/>
            <person name="Sisk P."/>
            <person name="Stolte C."/>
            <person name="Sykes S."/>
            <person name="Thomson T."/>
            <person name="Walk T."/>
            <person name="White J."/>
            <person name="Yandava C."/>
            <person name="Burger G."/>
            <person name="Gray M.W."/>
            <person name="Holland P.W.H."/>
            <person name="King N."/>
            <person name="Lang F.B.F."/>
            <person name="Roger A.J."/>
            <person name="Ruiz-Trillo I."/>
            <person name="Lander E."/>
            <person name="Nusbaum C."/>
        </authorList>
    </citation>
    <scope>NUCLEOTIDE SEQUENCE [LARGE SCALE GENOMIC DNA]</scope>
    <source>
        <strain evidence="2 3">DAOM BR117</strain>
    </source>
</reference>
<dbReference type="InterPro" id="IPR008551">
    <property type="entry name" value="TANGO2"/>
</dbReference>
<dbReference type="Pfam" id="PF05742">
    <property type="entry name" value="TANGO2"/>
    <property type="match status" value="2"/>
</dbReference>
<dbReference type="VEuPathDB" id="FungiDB:SPPG_00352"/>
<dbReference type="OMA" id="FAWRPGH"/>